<evidence type="ECO:0000256" key="4">
    <source>
        <dbReference type="ARBA" id="ARBA00022519"/>
    </source>
</evidence>
<feature type="transmembrane region" description="Helical" evidence="8">
    <location>
        <begin position="153"/>
        <end position="172"/>
    </location>
</feature>
<dbReference type="InterPro" id="IPR050171">
    <property type="entry name" value="MFS_Transporters"/>
</dbReference>
<dbReference type="Proteomes" id="UP001242480">
    <property type="component" value="Unassembled WGS sequence"/>
</dbReference>
<evidence type="ECO:0000313" key="11">
    <source>
        <dbReference type="Proteomes" id="UP001242480"/>
    </source>
</evidence>
<reference evidence="10 11" key="1">
    <citation type="submission" date="2023-07" db="EMBL/GenBank/DDBJ databases">
        <title>Genomic Encyclopedia of Type Strains, Phase IV (KMG-IV): sequencing the most valuable type-strain genomes for metagenomic binning, comparative biology and taxonomic classification.</title>
        <authorList>
            <person name="Goeker M."/>
        </authorList>
    </citation>
    <scope>NUCLEOTIDE SEQUENCE [LARGE SCALE GENOMIC DNA]</scope>
    <source>
        <strain evidence="10 11">DSM 19619</strain>
    </source>
</reference>
<keyword evidence="5 8" id="KW-0812">Transmembrane</keyword>
<dbReference type="CDD" id="cd17489">
    <property type="entry name" value="MFS_YfcJ_like"/>
    <property type="match status" value="1"/>
</dbReference>
<dbReference type="InterPro" id="IPR011701">
    <property type="entry name" value="MFS"/>
</dbReference>
<feature type="transmembrane region" description="Helical" evidence="8">
    <location>
        <begin position="309"/>
        <end position="332"/>
    </location>
</feature>
<keyword evidence="6 8" id="KW-1133">Transmembrane helix</keyword>
<evidence type="ECO:0000256" key="5">
    <source>
        <dbReference type="ARBA" id="ARBA00022692"/>
    </source>
</evidence>
<evidence type="ECO:0000259" key="9">
    <source>
        <dbReference type="PROSITE" id="PS50850"/>
    </source>
</evidence>
<feature type="domain" description="Major facilitator superfamily (MFS) profile" evidence="9">
    <location>
        <begin position="21"/>
        <end position="397"/>
    </location>
</feature>
<name>A0ABU0JL02_9HYPH</name>
<feature type="transmembrane region" description="Helical" evidence="8">
    <location>
        <begin position="89"/>
        <end position="109"/>
    </location>
</feature>
<accession>A0ABU0JL02</accession>
<keyword evidence="2 8" id="KW-0813">Transport</keyword>
<dbReference type="RefSeq" id="WP_307285493.1">
    <property type="nucleotide sequence ID" value="NZ_JAUSVX010000028.1"/>
</dbReference>
<dbReference type="PANTHER" id="PTHR23517:SF13">
    <property type="entry name" value="MAJOR FACILITATOR SUPERFAMILY MFS_1"/>
    <property type="match status" value="1"/>
</dbReference>
<feature type="transmembrane region" description="Helical" evidence="8">
    <location>
        <begin position="372"/>
        <end position="393"/>
    </location>
</feature>
<protein>
    <recommendedName>
        <fullName evidence="8">Uncharacterized MFS-type transporter QO011_008011</fullName>
    </recommendedName>
</protein>
<evidence type="ECO:0000256" key="1">
    <source>
        <dbReference type="ARBA" id="ARBA00004651"/>
    </source>
</evidence>
<feature type="transmembrane region" description="Helical" evidence="8">
    <location>
        <begin position="344"/>
        <end position="366"/>
    </location>
</feature>
<dbReference type="EMBL" id="JAUSVX010000028">
    <property type="protein sequence ID" value="MDQ0474969.1"/>
    <property type="molecule type" value="Genomic_DNA"/>
</dbReference>
<dbReference type="SUPFAM" id="SSF103473">
    <property type="entry name" value="MFS general substrate transporter"/>
    <property type="match status" value="1"/>
</dbReference>
<feature type="transmembrane region" description="Helical" evidence="8">
    <location>
        <begin position="51"/>
        <end position="68"/>
    </location>
</feature>
<organism evidence="10 11">
    <name type="scientific">Labrys wisconsinensis</name>
    <dbReference type="NCBI Taxonomy" id="425677"/>
    <lineage>
        <taxon>Bacteria</taxon>
        <taxon>Pseudomonadati</taxon>
        <taxon>Pseudomonadota</taxon>
        <taxon>Alphaproteobacteria</taxon>
        <taxon>Hyphomicrobiales</taxon>
        <taxon>Xanthobacteraceae</taxon>
        <taxon>Labrys</taxon>
    </lineage>
</organism>
<dbReference type="Pfam" id="PF07690">
    <property type="entry name" value="MFS_1"/>
    <property type="match status" value="1"/>
</dbReference>
<gene>
    <name evidence="10" type="ORF">QO011_008011</name>
</gene>
<dbReference type="HAMAP" id="MF_01118">
    <property type="entry name" value="MFS_YhhS"/>
    <property type="match status" value="1"/>
</dbReference>
<evidence type="ECO:0000256" key="3">
    <source>
        <dbReference type="ARBA" id="ARBA00022475"/>
    </source>
</evidence>
<evidence type="ECO:0000256" key="2">
    <source>
        <dbReference type="ARBA" id="ARBA00022448"/>
    </source>
</evidence>
<dbReference type="PANTHER" id="PTHR23517">
    <property type="entry name" value="RESISTANCE PROTEIN MDTM, PUTATIVE-RELATED-RELATED"/>
    <property type="match status" value="1"/>
</dbReference>
<dbReference type="InterPro" id="IPR020846">
    <property type="entry name" value="MFS_dom"/>
</dbReference>
<evidence type="ECO:0000256" key="7">
    <source>
        <dbReference type="ARBA" id="ARBA00023136"/>
    </source>
</evidence>
<keyword evidence="11" id="KW-1185">Reference proteome</keyword>
<dbReference type="PROSITE" id="PS50850">
    <property type="entry name" value="MFS"/>
    <property type="match status" value="1"/>
</dbReference>
<dbReference type="InterPro" id="IPR036259">
    <property type="entry name" value="MFS_trans_sf"/>
</dbReference>
<evidence type="ECO:0000313" key="10">
    <source>
        <dbReference type="EMBL" id="MDQ0474969.1"/>
    </source>
</evidence>
<proteinExistence type="inferred from homology"/>
<dbReference type="InterPro" id="IPR023008">
    <property type="entry name" value="MFS_YhhS-like"/>
</dbReference>
<evidence type="ECO:0000256" key="8">
    <source>
        <dbReference type="HAMAP-Rule" id="MF_01118"/>
    </source>
</evidence>
<feature type="transmembrane region" description="Helical" evidence="8">
    <location>
        <begin position="115"/>
        <end position="141"/>
    </location>
</feature>
<comment type="similarity">
    <text evidence="8">Belongs to the major facilitator superfamily. YhhS family.</text>
</comment>
<feature type="transmembrane region" description="Helical" evidence="8">
    <location>
        <begin position="178"/>
        <end position="199"/>
    </location>
</feature>
<evidence type="ECO:0000256" key="6">
    <source>
        <dbReference type="ARBA" id="ARBA00022989"/>
    </source>
</evidence>
<keyword evidence="7 8" id="KW-0472">Membrane</keyword>
<comment type="caution">
    <text evidence="10">The sequence shown here is derived from an EMBL/GenBank/DDBJ whole genome shotgun (WGS) entry which is preliminary data.</text>
</comment>
<feature type="transmembrane region" description="Helical" evidence="8">
    <location>
        <begin position="22"/>
        <end position="45"/>
    </location>
</feature>
<feature type="transmembrane region" description="Helical" evidence="8">
    <location>
        <begin position="227"/>
        <end position="249"/>
    </location>
</feature>
<keyword evidence="3 8" id="KW-1003">Cell membrane</keyword>
<keyword evidence="4 8" id="KW-0997">Cell inner membrane</keyword>
<sequence>MSVNHAAAPLSARDGRSGNAQIVATVFITFVGYLTIGLPLAALPIHVHADLGYGTVVAGLAVSIQYIATVLTRARVGQIADTRGPKLTVLAGLVACFASGALLAASALLEPAGALGLIFASRLALGIGESLIGTGAIAWAIGRVGPEYTARIIAWNGVSTYGALAAGAPAGVMLAGWLGFGAIGVSVMLLAAAGLAIAWPKPAPPIRRGEARLGIGHVFRRILPHGAALALSTIGFGTITTFVTLYYAAQHWTGAAFALSVFGLAFIACRLLFADTINRHGGFPVAIVSLVLQTAGLLVLWCAGSPPLALVGAGLTGFGFSLVFPAIGVVAVARVPAANRGSALGLYSMFLDVALGITGPAAGLIAGRFTEATPFLFGAVATAASLAVTLVLAMKREDRPT</sequence>
<dbReference type="NCBIfam" id="NF003477">
    <property type="entry name" value="PRK05122.1"/>
    <property type="match status" value="1"/>
</dbReference>
<dbReference type="Gene3D" id="1.20.1250.20">
    <property type="entry name" value="MFS general substrate transporter like domains"/>
    <property type="match status" value="1"/>
</dbReference>
<comment type="subcellular location">
    <subcellularLocation>
        <location evidence="8">Cell inner membrane</location>
        <topology evidence="8">Multi-pass membrane protein</topology>
    </subcellularLocation>
    <subcellularLocation>
        <location evidence="1">Cell membrane</location>
        <topology evidence="1">Multi-pass membrane protein</topology>
    </subcellularLocation>
</comment>
<feature type="transmembrane region" description="Helical" evidence="8">
    <location>
        <begin position="255"/>
        <end position="273"/>
    </location>
</feature>
<feature type="transmembrane region" description="Helical" evidence="8">
    <location>
        <begin position="285"/>
        <end position="303"/>
    </location>
</feature>